<dbReference type="AlphaFoldDB" id="A0A5B7I479"/>
<evidence type="ECO:0000313" key="2">
    <source>
        <dbReference type="Proteomes" id="UP000324222"/>
    </source>
</evidence>
<accession>A0A5B7I479</accession>
<dbReference type="EMBL" id="VSRR010044214">
    <property type="protein sequence ID" value="MPC76786.1"/>
    <property type="molecule type" value="Genomic_DNA"/>
</dbReference>
<proteinExistence type="predicted"/>
<protein>
    <submittedName>
        <fullName evidence="1">Uncharacterized protein</fullName>
    </submittedName>
</protein>
<dbReference type="Proteomes" id="UP000324222">
    <property type="component" value="Unassembled WGS sequence"/>
</dbReference>
<gene>
    <name evidence="1" type="ORF">E2C01_071218</name>
</gene>
<reference evidence="1 2" key="1">
    <citation type="submission" date="2019-05" db="EMBL/GenBank/DDBJ databases">
        <title>Another draft genome of Portunus trituberculatus and its Hox gene families provides insights of decapod evolution.</title>
        <authorList>
            <person name="Jeong J.-H."/>
            <person name="Song I."/>
            <person name="Kim S."/>
            <person name="Choi T."/>
            <person name="Kim D."/>
            <person name="Ryu S."/>
            <person name="Kim W."/>
        </authorList>
    </citation>
    <scope>NUCLEOTIDE SEQUENCE [LARGE SCALE GENOMIC DNA]</scope>
    <source>
        <tissue evidence="1">Muscle</tissue>
    </source>
</reference>
<organism evidence="1 2">
    <name type="scientific">Portunus trituberculatus</name>
    <name type="common">Swimming crab</name>
    <name type="synonym">Neptunus trituberculatus</name>
    <dbReference type="NCBI Taxonomy" id="210409"/>
    <lineage>
        <taxon>Eukaryota</taxon>
        <taxon>Metazoa</taxon>
        <taxon>Ecdysozoa</taxon>
        <taxon>Arthropoda</taxon>
        <taxon>Crustacea</taxon>
        <taxon>Multicrustacea</taxon>
        <taxon>Malacostraca</taxon>
        <taxon>Eumalacostraca</taxon>
        <taxon>Eucarida</taxon>
        <taxon>Decapoda</taxon>
        <taxon>Pleocyemata</taxon>
        <taxon>Brachyura</taxon>
        <taxon>Eubrachyura</taxon>
        <taxon>Portunoidea</taxon>
        <taxon>Portunidae</taxon>
        <taxon>Portuninae</taxon>
        <taxon>Portunus</taxon>
    </lineage>
</organism>
<name>A0A5B7I479_PORTR</name>
<comment type="caution">
    <text evidence="1">The sequence shown here is derived from an EMBL/GenBank/DDBJ whole genome shotgun (WGS) entry which is preliminary data.</text>
</comment>
<keyword evidence="2" id="KW-1185">Reference proteome</keyword>
<evidence type="ECO:0000313" key="1">
    <source>
        <dbReference type="EMBL" id="MPC76786.1"/>
    </source>
</evidence>
<sequence length="75" mass="8009">MRVCHRHFAEDNCVAAGSARCLSVTATSQEFPIAYHARLRRCLLPGGATELLRTAVACGVSIRVLIVGSISKAIL</sequence>